<feature type="domain" description="Sulfotransferase" evidence="4">
    <location>
        <begin position="127"/>
        <end position="312"/>
    </location>
</feature>
<feature type="region of interest" description="Disordered" evidence="3">
    <location>
        <begin position="694"/>
        <end position="766"/>
    </location>
</feature>
<feature type="compositionally biased region" description="Polar residues" evidence="3">
    <location>
        <begin position="694"/>
        <end position="705"/>
    </location>
</feature>
<feature type="compositionally biased region" description="Polar residues" evidence="3">
    <location>
        <begin position="714"/>
        <end position="726"/>
    </location>
</feature>
<evidence type="ECO:0000259" key="4">
    <source>
        <dbReference type="Pfam" id="PF00685"/>
    </source>
</evidence>
<feature type="region of interest" description="Disordered" evidence="3">
    <location>
        <begin position="419"/>
        <end position="526"/>
    </location>
</feature>
<reference evidence="7" key="2">
    <citation type="submission" date="2019-02" db="EMBL/GenBank/DDBJ databases">
        <title>Opniocepnalus argus Var Kimnra genome.</title>
        <authorList>
            <person name="Zhou C."/>
            <person name="Xiao S."/>
        </authorList>
    </citation>
    <scope>NUCLEOTIDE SEQUENCE [LARGE SCALE GENOMIC DNA]</scope>
</reference>
<dbReference type="GO" id="GO:0110026">
    <property type="term" value="P:regulation of DNA strand resection involved in replication fork processing"/>
    <property type="evidence" value="ECO:0007669"/>
    <property type="project" value="TreeGrafter"/>
</dbReference>
<dbReference type="InterPro" id="IPR057038">
    <property type="entry name" value="FBX41/ZN365_Znf-C2H2"/>
</dbReference>
<dbReference type="AlphaFoldDB" id="A0A6G1R046"/>
<dbReference type="SUPFAM" id="SSF52540">
    <property type="entry name" value="P-loop containing nucleoside triphosphate hydrolases"/>
    <property type="match status" value="1"/>
</dbReference>
<feature type="compositionally biased region" description="Basic and acidic residues" evidence="3">
    <location>
        <begin position="493"/>
        <end position="512"/>
    </location>
</feature>
<evidence type="ECO:0000256" key="3">
    <source>
        <dbReference type="SAM" id="MobiDB-lite"/>
    </source>
</evidence>
<dbReference type="GO" id="GO:0000723">
    <property type="term" value="P:telomere maintenance"/>
    <property type="evidence" value="ECO:0007669"/>
    <property type="project" value="TreeGrafter"/>
</dbReference>
<dbReference type="GO" id="GO:0010569">
    <property type="term" value="P:regulation of double-strand break repair via homologous recombination"/>
    <property type="evidence" value="ECO:0007669"/>
    <property type="project" value="TreeGrafter"/>
</dbReference>
<evidence type="ECO:0000256" key="1">
    <source>
        <dbReference type="ARBA" id="ARBA00022553"/>
    </source>
</evidence>
<dbReference type="InterPro" id="IPR000863">
    <property type="entry name" value="Sulfotransferase_dom"/>
</dbReference>
<evidence type="ECO:0000259" key="5">
    <source>
        <dbReference type="Pfam" id="PF23165"/>
    </source>
</evidence>
<dbReference type="GO" id="GO:0010975">
    <property type="term" value="P:regulation of neuron projection development"/>
    <property type="evidence" value="ECO:0007669"/>
    <property type="project" value="TreeGrafter"/>
</dbReference>
<keyword evidence="2" id="KW-0175">Coiled coil</keyword>
<keyword evidence="6" id="KW-0808">Transferase</keyword>
<protein>
    <submittedName>
        <fullName evidence="6">Sulfotransferase 6B1</fullName>
    </submittedName>
</protein>
<keyword evidence="7" id="KW-1185">Reference proteome</keyword>
<feature type="compositionally biased region" description="Pro residues" evidence="3">
    <location>
        <begin position="517"/>
        <end position="526"/>
    </location>
</feature>
<organism evidence="6 7">
    <name type="scientific">Channa argus</name>
    <name type="common">Northern snakehead</name>
    <name type="synonym">Ophicephalus argus</name>
    <dbReference type="NCBI Taxonomy" id="215402"/>
    <lineage>
        <taxon>Eukaryota</taxon>
        <taxon>Metazoa</taxon>
        <taxon>Chordata</taxon>
        <taxon>Craniata</taxon>
        <taxon>Vertebrata</taxon>
        <taxon>Euteleostomi</taxon>
        <taxon>Actinopterygii</taxon>
        <taxon>Neopterygii</taxon>
        <taxon>Teleostei</taxon>
        <taxon>Neoteleostei</taxon>
        <taxon>Acanthomorphata</taxon>
        <taxon>Anabantaria</taxon>
        <taxon>Anabantiformes</taxon>
        <taxon>Channoidei</taxon>
        <taxon>Channidae</taxon>
        <taxon>Channa</taxon>
    </lineage>
</organism>
<feature type="compositionally biased region" description="Acidic residues" evidence="3">
    <location>
        <begin position="463"/>
        <end position="492"/>
    </location>
</feature>
<dbReference type="PANTHER" id="PTHR15739:SF2">
    <property type="entry name" value="PROTEIN ZNF365"/>
    <property type="match status" value="1"/>
</dbReference>
<proteinExistence type="predicted"/>
<keyword evidence="1" id="KW-0597">Phosphoprotein</keyword>
<feature type="compositionally biased region" description="Low complexity" evidence="3">
    <location>
        <begin position="733"/>
        <end position="744"/>
    </location>
</feature>
<feature type="compositionally biased region" description="Basic and acidic residues" evidence="3">
    <location>
        <begin position="747"/>
        <end position="760"/>
    </location>
</feature>
<accession>A0A6G1R046</accession>
<feature type="domain" description="FBX41/ZN365 C2H2-type zinc finger" evidence="5">
    <location>
        <begin position="357"/>
        <end position="386"/>
    </location>
</feature>
<sequence>MHTRIFDLCVFAKAEAFESLLLTYFEGRRFWPCAATLSWVTMSTSNLQPQLNDKIQRAKEMSDKEKLYRHNGVLYPILMSPLEHLKALDNITAREDDIMLVAYPKCGVTFESKMPPLIEFMGPGIIKNLDQVPSPRLLGTHMHPDNIPATFLEKKTKILVIFRNPKDTLVSFYHFHNNNPVLPRIQSWDSFYSEFMSGDVCWGSYFDHALAWEKRMDDPNVMVVTYEDLKEDLCEGIRQVSAFFSFNLTEAQIQGIAERSTFKAMKENSANSHGAVANAIFRKGEVGDWKNHFTSEQSQEMDEVFNKRLAGTRVGAKLNYQLHCQAMQQKLCSRGSGSFLLERNGQACGAVTDSCDLPFRCPRCGEQERFRSLASLRAHLEYHHSYHSPDVITSGFSITGKLPDPLTAAIAWHDMSLPTRRGQQSTGRPPHVRSLSDSRDSGYLHSYSSVRRRTQSVGVGTQAEEEEDEQEPGTDDEDVGEEDEEEDDAEERDESRHKEYIKMSTKKSDTSRQHIMFPPPSPLGPPTDPDLDLDLDLVEQNPYSGLETAAASAAVRRRLASILRAADSTMQRRLAKVSTELAQTDTELLCERAHSQHLAQERQDVAERERSLSRQVDVAVMVIAALREQLNASENELERREREVITIQKFLEAAARQETCGKVRIQHFIENLLRRIALAERLVEYYQVNRSSPQCNHYKHQQPTDNGPHRITKSRSAGGQLSSSGLYDNRTHSSSQFSSRPSFSKQGGERDREREHRERLAQSSRLFCRPEHRDDIWNHQRRRSTGYEA</sequence>
<evidence type="ECO:0000313" key="6">
    <source>
        <dbReference type="EMBL" id="KAF3707909.1"/>
    </source>
</evidence>
<reference evidence="6 7" key="1">
    <citation type="submission" date="2019-02" db="EMBL/GenBank/DDBJ databases">
        <title>Opniocepnalus argus genome.</title>
        <authorList>
            <person name="Zhou C."/>
            <person name="Xiao S."/>
        </authorList>
    </citation>
    <scope>NUCLEOTIDE SEQUENCE [LARGE SCALE GENOMIC DNA]</scope>
    <source>
        <strain evidence="6">OARG1902GOOAL</strain>
        <tissue evidence="6">Muscle</tissue>
    </source>
</reference>
<dbReference type="InterPro" id="IPR052283">
    <property type="entry name" value="GenomicStab_NeuMorph_Reg"/>
</dbReference>
<dbReference type="EMBL" id="CM015712">
    <property type="protein sequence ID" value="KAF3707909.1"/>
    <property type="molecule type" value="Genomic_DNA"/>
</dbReference>
<dbReference type="PANTHER" id="PTHR15739">
    <property type="entry name" value="ZINC FINGER PROTEIN"/>
    <property type="match status" value="1"/>
</dbReference>
<dbReference type="Gene3D" id="3.40.50.300">
    <property type="entry name" value="P-loop containing nucleotide triphosphate hydrolases"/>
    <property type="match status" value="1"/>
</dbReference>
<evidence type="ECO:0000313" key="7">
    <source>
        <dbReference type="Proteomes" id="UP000503349"/>
    </source>
</evidence>
<name>A0A6G1R046_CHAAH</name>
<dbReference type="Pfam" id="PF00685">
    <property type="entry name" value="Sulfotransfer_1"/>
    <property type="match status" value="1"/>
</dbReference>
<dbReference type="Pfam" id="PF23165">
    <property type="entry name" value="zf-C2H2_FBX41"/>
    <property type="match status" value="1"/>
</dbReference>
<gene>
    <name evidence="6" type="ORF">EXN66_Car001082</name>
</gene>
<evidence type="ECO:0000256" key="2">
    <source>
        <dbReference type="ARBA" id="ARBA00023054"/>
    </source>
</evidence>
<dbReference type="InterPro" id="IPR027417">
    <property type="entry name" value="P-loop_NTPase"/>
</dbReference>
<dbReference type="GO" id="GO:0008146">
    <property type="term" value="F:sulfotransferase activity"/>
    <property type="evidence" value="ECO:0007669"/>
    <property type="project" value="InterPro"/>
</dbReference>
<dbReference type="Proteomes" id="UP000503349">
    <property type="component" value="Chromosome 1"/>
</dbReference>